<comment type="function">
    <text evidence="1 6">Required for the transposition of the insertion element.</text>
</comment>
<dbReference type="GO" id="GO:0006313">
    <property type="term" value="P:DNA transposition"/>
    <property type="evidence" value="ECO:0007669"/>
    <property type="project" value="UniProtKB-UniRule"/>
</dbReference>
<comment type="caution">
    <text evidence="7">The sequence shown here is derived from an EMBL/GenBank/DDBJ whole genome shotgun (WGS) entry which is preliminary data.</text>
</comment>
<name>A0A086ZJW8_9BIFI</name>
<evidence type="ECO:0000256" key="4">
    <source>
        <dbReference type="ARBA" id="ARBA00023125"/>
    </source>
</evidence>
<dbReference type="InterPro" id="IPR001207">
    <property type="entry name" value="Transposase_mutator"/>
</dbReference>
<gene>
    <name evidence="7" type="ORF">BBOH_0291</name>
</gene>
<dbReference type="AlphaFoldDB" id="A0A086ZJW8"/>
<dbReference type="EMBL" id="JGYP01000001">
    <property type="protein sequence ID" value="KFI46818.1"/>
    <property type="molecule type" value="Genomic_DNA"/>
</dbReference>
<evidence type="ECO:0000256" key="6">
    <source>
        <dbReference type="RuleBase" id="RU365089"/>
    </source>
</evidence>
<keyword evidence="8" id="KW-1185">Reference proteome</keyword>
<evidence type="ECO:0000256" key="2">
    <source>
        <dbReference type="ARBA" id="ARBA00010961"/>
    </source>
</evidence>
<evidence type="ECO:0000256" key="3">
    <source>
        <dbReference type="ARBA" id="ARBA00022578"/>
    </source>
</evidence>
<keyword evidence="3 6" id="KW-0815">Transposition</keyword>
<dbReference type="Pfam" id="PF00872">
    <property type="entry name" value="Transposase_mut"/>
    <property type="match status" value="1"/>
</dbReference>
<evidence type="ECO:0000256" key="5">
    <source>
        <dbReference type="ARBA" id="ARBA00023172"/>
    </source>
</evidence>
<dbReference type="GO" id="GO:0004803">
    <property type="term" value="F:transposase activity"/>
    <property type="evidence" value="ECO:0007669"/>
    <property type="project" value="UniProtKB-UniRule"/>
</dbReference>
<dbReference type="eggNOG" id="COG3328">
    <property type="taxonomic scope" value="Bacteria"/>
</dbReference>
<accession>A0A086ZJW8</accession>
<protein>
    <recommendedName>
        <fullName evidence="6">Mutator family transposase</fullName>
    </recommendedName>
</protein>
<dbReference type="GO" id="GO:0003677">
    <property type="term" value="F:DNA binding"/>
    <property type="evidence" value="ECO:0007669"/>
    <property type="project" value="UniProtKB-UniRule"/>
</dbReference>
<evidence type="ECO:0000313" key="7">
    <source>
        <dbReference type="EMBL" id="KFI46818.1"/>
    </source>
</evidence>
<dbReference type="PANTHER" id="PTHR33217:SF7">
    <property type="entry name" value="TRANSPOSASE FOR INSERTION SEQUENCE ELEMENT IS1081"/>
    <property type="match status" value="1"/>
</dbReference>
<dbReference type="Proteomes" id="UP000029096">
    <property type="component" value="Unassembled WGS sequence"/>
</dbReference>
<reference evidence="7 8" key="1">
    <citation type="submission" date="2014-03" db="EMBL/GenBank/DDBJ databases">
        <title>Genomics of Bifidobacteria.</title>
        <authorList>
            <person name="Ventura M."/>
            <person name="Milani C."/>
            <person name="Lugli G.A."/>
        </authorList>
    </citation>
    <scope>NUCLEOTIDE SEQUENCE [LARGE SCALE GENOMIC DNA]</scope>
    <source>
        <strain evidence="7 8">DSM 22767</strain>
    </source>
</reference>
<comment type="similarity">
    <text evidence="2 6">Belongs to the transposase mutator family.</text>
</comment>
<sequence length="260" mass="28592">MPDSRIIQVDESKFETELGRLVSSKVEEILNAILDAEPDQAAGAARYERKTGRKEGLYRAGHYERSLIVKAGSMTVRVPKLKRGFVRVGRHPALPDARVERRGGAHGDALQWGCRPRVDDISQALWGERVPPQTLSDDLKRVYGGIDAWRNMPLERAFPYVFMDGIWPERSWGGGIENVSVLVAIGVGEDGRRETVGIAEGMKEDSASWESFIRSMLDCGLAGVRLVIGDRNPGLARAVGELLPRRPATNGAWSTSNATS</sequence>
<keyword evidence="4 6" id="KW-0238">DNA-binding</keyword>
<dbReference type="PANTHER" id="PTHR33217">
    <property type="entry name" value="TRANSPOSASE FOR INSERTION SEQUENCE ELEMENT IS1081"/>
    <property type="match status" value="1"/>
</dbReference>
<organism evidence="7 8">
    <name type="scientific">Bifidobacterium bohemicum DSM 22767</name>
    <dbReference type="NCBI Taxonomy" id="1437606"/>
    <lineage>
        <taxon>Bacteria</taxon>
        <taxon>Bacillati</taxon>
        <taxon>Actinomycetota</taxon>
        <taxon>Actinomycetes</taxon>
        <taxon>Bifidobacteriales</taxon>
        <taxon>Bifidobacteriaceae</taxon>
        <taxon>Bifidobacterium</taxon>
    </lineage>
</organism>
<evidence type="ECO:0000313" key="8">
    <source>
        <dbReference type="Proteomes" id="UP000029096"/>
    </source>
</evidence>
<keyword evidence="6" id="KW-0814">Transposable element</keyword>
<keyword evidence="5 6" id="KW-0233">DNA recombination</keyword>
<proteinExistence type="inferred from homology"/>
<evidence type="ECO:0000256" key="1">
    <source>
        <dbReference type="ARBA" id="ARBA00002190"/>
    </source>
</evidence>